<dbReference type="CDD" id="cd05233">
    <property type="entry name" value="SDR_c"/>
    <property type="match status" value="1"/>
</dbReference>
<dbReference type="PROSITE" id="PS00061">
    <property type="entry name" value="ADH_SHORT"/>
    <property type="match status" value="1"/>
</dbReference>
<dbReference type="PANTHER" id="PTHR44196:SF1">
    <property type="entry name" value="DEHYDROGENASE_REDUCTASE SDR FAMILY MEMBER 7B"/>
    <property type="match status" value="1"/>
</dbReference>
<organism evidence="4 5">
    <name type="scientific">Phycicoccus duodecadis</name>
    <dbReference type="NCBI Taxonomy" id="173053"/>
    <lineage>
        <taxon>Bacteria</taxon>
        <taxon>Bacillati</taxon>
        <taxon>Actinomycetota</taxon>
        <taxon>Actinomycetes</taxon>
        <taxon>Micrococcales</taxon>
        <taxon>Intrasporangiaceae</taxon>
        <taxon>Phycicoccus</taxon>
    </lineage>
</organism>
<evidence type="ECO:0000313" key="4">
    <source>
        <dbReference type="EMBL" id="PKW25505.1"/>
    </source>
</evidence>
<sequence length="330" mass="34098">MDAFDPDTASAPVAIVAGASRGLGLEIARQLVGRGWRVHVLARDADTLRRAAFGSGPGRALTHVADVSDADAVSRVVDLVLADEGRLDAAFHVAGTIQVGALDGVTLGHLHEAVDTMLWGPVHLSLAVLPAMRAQGHGRIGVVSSVGGLVAVPRLLPYSVAKFAAVGLAEGLAAELSGTGVTVTAVTPWLMRTGGHRAARFSGAEQADHAWFSLAASLPVLTVPVERAARRIIDGVLAGRVTVTASPVVGVVRRVHGLAPATTVRALGLGARLLPGTSPRRDWWRRDAPATDGAALERTAPRAVTALATLGRRAARRQNEPDPVGAHEPG</sequence>
<evidence type="ECO:0000256" key="3">
    <source>
        <dbReference type="SAM" id="MobiDB-lite"/>
    </source>
</evidence>
<dbReference type="EMBL" id="PJNE01000001">
    <property type="protein sequence ID" value="PKW25505.1"/>
    <property type="molecule type" value="Genomic_DNA"/>
</dbReference>
<dbReference type="RefSeq" id="WP_101394210.1">
    <property type="nucleotide sequence ID" value="NZ_PJNE01000001.1"/>
</dbReference>
<evidence type="ECO:0000256" key="2">
    <source>
        <dbReference type="ARBA" id="ARBA00023002"/>
    </source>
</evidence>
<keyword evidence="2" id="KW-0560">Oxidoreductase</keyword>
<dbReference type="GO" id="GO:0016020">
    <property type="term" value="C:membrane"/>
    <property type="evidence" value="ECO:0007669"/>
    <property type="project" value="TreeGrafter"/>
</dbReference>
<dbReference type="Proteomes" id="UP000233781">
    <property type="component" value="Unassembled WGS sequence"/>
</dbReference>
<comment type="caution">
    <text evidence="4">The sequence shown here is derived from an EMBL/GenBank/DDBJ whole genome shotgun (WGS) entry which is preliminary data.</text>
</comment>
<reference evidence="4 5" key="1">
    <citation type="submission" date="2017-12" db="EMBL/GenBank/DDBJ databases">
        <title>Sequencing the genomes of 1000 Actinobacteria strains.</title>
        <authorList>
            <person name="Klenk H.-P."/>
        </authorList>
    </citation>
    <scope>NUCLEOTIDE SEQUENCE [LARGE SCALE GENOMIC DNA]</scope>
    <source>
        <strain evidence="4 5">DSM 12806</strain>
    </source>
</reference>
<evidence type="ECO:0000256" key="1">
    <source>
        <dbReference type="ARBA" id="ARBA00006484"/>
    </source>
</evidence>
<dbReference type="InterPro" id="IPR036291">
    <property type="entry name" value="NAD(P)-bd_dom_sf"/>
</dbReference>
<dbReference type="SUPFAM" id="SSF51735">
    <property type="entry name" value="NAD(P)-binding Rossmann-fold domains"/>
    <property type="match status" value="1"/>
</dbReference>
<dbReference type="GO" id="GO:0016491">
    <property type="term" value="F:oxidoreductase activity"/>
    <property type="evidence" value="ECO:0007669"/>
    <property type="project" value="UniProtKB-KW"/>
</dbReference>
<feature type="region of interest" description="Disordered" evidence="3">
    <location>
        <begin position="311"/>
        <end position="330"/>
    </location>
</feature>
<dbReference type="Gene3D" id="3.40.50.720">
    <property type="entry name" value="NAD(P)-binding Rossmann-like Domain"/>
    <property type="match status" value="1"/>
</dbReference>
<dbReference type="PANTHER" id="PTHR44196">
    <property type="entry name" value="DEHYDROGENASE/REDUCTASE SDR FAMILY MEMBER 7B"/>
    <property type="match status" value="1"/>
</dbReference>
<name>A0A2N3YF84_9MICO</name>
<evidence type="ECO:0000313" key="5">
    <source>
        <dbReference type="Proteomes" id="UP000233781"/>
    </source>
</evidence>
<dbReference type="OrthoDB" id="151996at2"/>
<accession>A0A2N3YF84</accession>
<dbReference type="InterPro" id="IPR020904">
    <property type="entry name" value="Sc_DH/Rdtase_CS"/>
</dbReference>
<keyword evidence="5" id="KW-1185">Reference proteome</keyword>
<dbReference type="InterPro" id="IPR002347">
    <property type="entry name" value="SDR_fam"/>
</dbReference>
<comment type="similarity">
    <text evidence="1">Belongs to the short-chain dehydrogenases/reductases (SDR) family.</text>
</comment>
<dbReference type="Pfam" id="PF00106">
    <property type="entry name" value="adh_short"/>
    <property type="match status" value="1"/>
</dbReference>
<gene>
    <name evidence="4" type="ORF">ATL31_0297</name>
</gene>
<proteinExistence type="inferred from homology"/>
<dbReference type="PRINTS" id="PR00081">
    <property type="entry name" value="GDHRDH"/>
</dbReference>
<protein>
    <submittedName>
        <fullName evidence="4">Short-subunit dehydrogenase</fullName>
    </submittedName>
</protein>
<dbReference type="AlphaFoldDB" id="A0A2N3YF84"/>